<gene>
    <name evidence="1" type="ORF">GMORB2_7066</name>
</gene>
<reference evidence="1" key="1">
    <citation type="submission" date="2020-03" db="EMBL/GenBank/DDBJ databases">
        <title>Site-based positive gene gene selection in Geosmithia morbida across the United States reveals a broad range of putative effectors and factors for local host and environmental adapation.</title>
        <authorList>
            <person name="Onufrak A."/>
            <person name="Murdoch R.W."/>
            <person name="Gazis R."/>
            <person name="Huff M."/>
            <person name="Staton M."/>
            <person name="Klingeman W."/>
            <person name="Hadziabdic D."/>
        </authorList>
    </citation>
    <scope>NUCLEOTIDE SEQUENCE</scope>
    <source>
        <strain evidence="1">1262</strain>
    </source>
</reference>
<dbReference type="AlphaFoldDB" id="A0A9P4YXC6"/>
<protein>
    <submittedName>
        <fullName evidence="1">Uncharacterized protein</fullName>
    </submittedName>
</protein>
<organism evidence="1 2">
    <name type="scientific">Geosmithia morbida</name>
    <dbReference type="NCBI Taxonomy" id="1094350"/>
    <lineage>
        <taxon>Eukaryota</taxon>
        <taxon>Fungi</taxon>
        <taxon>Dikarya</taxon>
        <taxon>Ascomycota</taxon>
        <taxon>Pezizomycotina</taxon>
        <taxon>Sordariomycetes</taxon>
        <taxon>Hypocreomycetidae</taxon>
        <taxon>Hypocreales</taxon>
        <taxon>Bionectriaceae</taxon>
        <taxon>Geosmithia</taxon>
    </lineage>
</organism>
<evidence type="ECO:0000313" key="2">
    <source>
        <dbReference type="Proteomes" id="UP000749293"/>
    </source>
</evidence>
<dbReference type="RefSeq" id="XP_035321411.1">
    <property type="nucleotide sequence ID" value="XM_035469031.1"/>
</dbReference>
<dbReference type="OrthoDB" id="417697at2759"/>
<proteinExistence type="predicted"/>
<dbReference type="Proteomes" id="UP000749293">
    <property type="component" value="Unassembled WGS sequence"/>
</dbReference>
<accession>A0A9P4YXC6</accession>
<keyword evidence="2" id="KW-1185">Reference proteome</keyword>
<sequence length="91" mass="10630">MLTVNLSSWKDRLTDILKDDGYSAANRHTYEYSGNISRFWSDVYVSTWKEFAENALKTPEVSAELEQKAMEETRRGAMIWVPKIVWVAQRI</sequence>
<comment type="caution">
    <text evidence="1">The sequence shown here is derived from an EMBL/GenBank/DDBJ whole genome shotgun (WGS) entry which is preliminary data.</text>
</comment>
<dbReference type="GeneID" id="55973289"/>
<evidence type="ECO:0000313" key="1">
    <source>
        <dbReference type="EMBL" id="KAF4122759.1"/>
    </source>
</evidence>
<dbReference type="EMBL" id="JAANYQ010000008">
    <property type="protein sequence ID" value="KAF4122759.1"/>
    <property type="molecule type" value="Genomic_DNA"/>
</dbReference>
<name>A0A9P4YXC6_9HYPO</name>